<dbReference type="InterPro" id="IPR014743">
    <property type="entry name" value="Cl-channel_core"/>
</dbReference>
<keyword evidence="4 5" id="KW-0472">Membrane</keyword>
<comment type="subcellular location">
    <subcellularLocation>
        <location evidence="1">Membrane</location>
        <topology evidence="1">Multi-pass membrane protein</topology>
    </subcellularLocation>
</comment>
<feature type="transmembrane region" description="Helical" evidence="5">
    <location>
        <begin position="195"/>
        <end position="212"/>
    </location>
</feature>
<accession>A0ABP6ZJ13</accession>
<dbReference type="PANTHER" id="PTHR43427:SF9">
    <property type="entry name" value="ION-TRANSPORT PROTEIN YFEO-RELATED"/>
    <property type="match status" value="1"/>
</dbReference>
<evidence type="ECO:0000313" key="7">
    <source>
        <dbReference type="Proteomes" id="UP001501490"/>
    </source>
</evidence>
<evidence type="ECO:0000256" key="3">
    <source>
        <dbReference type="ARBA" id="ARBA00022989"/>
    </source>
</evidence>
<dbReference type="InterPro" id="IPR050368">
    <property type="entry name" value="ClC-type_chloride_channel"/>
</dbReference>
<feature type="transmembrane region" description="Helical" evidence="5">
    <location>
        <begin position="335"/>
        <end position="352"/>
    </location>
</feature>
<dbReference type="SUPFAM" id="SSF81340">
    <property type="entry name" value="Clc chloride channel"/>
    <property type="match status" value="1"/>
</dbReference>
<dbReference type="Gene3D" id="1.10.3080.10">
    <property type="entry name" value="Clc chloride channel"/>
    <property type="match status" value="1"/>
</dbReference>
<protein>
    <submittedName>
        <fullName evidence="6">Ion channel protein</fullName>
    </submittedName>
</protein>
<keyword evidence="7" id="KW-1185">Reference proteome</keyword>
<evidence type="ECO:0000256" key="5">
    <source>
        <dbReference type="SAM" id="Phobius"/>
    </source>
</evidence>
<keyword evidence="2 5" id="KW-0812">Transmembrane</keyword>
<feature type="transmembrane region" description="Helical" evidence="5">
    <location>
        <begin position="65"/>
        <end position="85"/>
    </location>
</feature>
<dbReference type="NCBIfam" id="NF002971">
    <property type="entry name" value="PRK03655.1"/>
    <property type="match status" value="1"/>
</dbReference>
<sequence length="434" mass="44158">MTEQAATAPAPMPLKQLAMLAIPALIVGVASALILWLLNTGAGLLEGVLWTSIPSSLGLPDDSRLWTFVVLTVIGAAVGLVVWQIPGHAGHDSATTELVAPPLPLKVIPGLALAVLLSLAGGVSLGPENPIIAINVAISVALLGKLWPKIPPRLILMLAAAGTIGALFDTPVAAALIFTGMAASIPGPGALFDKLFLPLVSAGAGAITMTLLGQESMAFPVPPYPQAHAIDLLTGTIIAAVAVLLGLAAAVALPRVHTLFHRMRNPLIYTTIGGLVLGLLGAIGGRITLFKGLSQTDQLLTNYAQYGFWTLLSFALIKVVALVISASAGFRGGRIFPAVFIGAALGLAAHALVPSIPVGLAVGCGAFGATLAIARDGWVALFIGVITSGGMTILPILCIVILPTWLMVSRAPLMLVTHPVDGPAAEPEPAGKGA</sequence>
<reference evidence="7" key="1">
    <citation type="journal article" date="2019" name="Int. J. Syst. Evol. Microbiol.">
        <title>The Global Catalogue of Microorganisms (GCM) 10K type strain sequencing project: providing services to taxonomists for standard genome sequencing and annotation.</title>
        <authorList>
            <consortium name="The Broad Institute Genomics Platform"/>
            <consortium name="The Broad Institute Genome Sequencing Center for Infectious Disease"/>
            <person name="Wu L."/>
            <person name="Ma J."/>
        </authorList>
    </citation>
    <scope>NUCLEOTIDE SEQUENCE [LARGE SCALE GENOMIC DNA]</scope>
    <source>
        <strain evidence="7">JCM 16929</strain>
    </source>
</reference>
<feature type="transmembrane region" description="Helical" evidence="5">
    <location>
        <begin position="266"/>
        <end position="287"/>
    </location>
</feature>
<keyword evidence="3 5" id="KW-1133">Transmembrane helix</keyword>
<feature type="transmembrane region" description="Helical" evidence="5">
    <location>
        <begin position="20"/>
        <end position="45"/>
    </location>
</feature>
<evidence type="ECO:0000313" key="6">
    <source>
        <dbReference type="EMBL" id="GAA3610264.1"/>
    </source>
</evidence>
<evidence type="ECO:0000256" key="1">
    <source>
        <dbReference type="ARBA" id="ARBA00004141"/>
    </source>
</evidence>
<dbReference type="InterPro" id="IPR001807">
    <property type="entry name" value="ClC"/>
</dbReference>
<feature type="transmembrane region" description="Helical" evidence="5">
    <location>
        <begin position="154"/>
        <end position="183"/>
    </location>
</feature>
<name>A0ABP6ZJ13_9ACTN</name>
<gene>
    <name evidence="6" type="ORF">GCM10022236_09920</name>
</gene>
<dbReference type="CDD" id="cd00400">
    <property type="entry name" value="Voltage_gated_ClC"/>
    <property type="match status" value="1"/>
</dbReference>
<dbReference type="Proteomes" id="UP001501490">
    <property type="component" value="Unassembled WGS sequence"/>
</dbReference>
<proteinExistence type="predicted"/>
<feature type="transmembrane region" description="Helical" evidence="5">
    <location>
        <begin position="232"/>
        <end position="254"/>
    </location>
</feature>
<feature type="transmembrane region" description="Helical" evidence="5">
    <location>
        <begin position="105"/>
        <end position="125"/>
    </location>
</feature>
<dbReference type="EMBL" id="BAABAB010000006">
    <property type="protein sequence ID" value="GAA3610264.1"/>
    <property type="molecule type" value="Genomic_DNA"/>
</dbReference>
<evidence type="ECO:0000256" key="4">
    <source>
        <dbReference type="ARBA" id="ARBA00023136"/>
    </source>
</evidence>
<feature type="transmembrane region" description="Helical" evidence="5">
    <location>
        <begin position="381"/>
        <end position="406"/>
    </location>
</feature>
<dbReference type="PRINTS" id="PR00762">
    <property type="entry name" value="CLCHANNEL"/>
</dbReference>
<dbReference type="RefSeq" id="WP_344801982.1">
    <property type="nucleotide sequence ID" value="NZ_BAABAB010000006.1"/>
</dbReference>
<dbReference type="PANTHER" id="PTHR43427">
    <property type="entry name" value="CHLORIDE CHANNEL PROTEIN CLC-E"/>
    <property type="match status" value="1"/>
</dbReference>
<feature type="transmembrane region" description="Helical" evidence="5">
    <location>
        <begin position="307"/>
        <end position="328"/>
    </location>
</feature>
<evidence type="ECO:0000256" key="2">
    <source>
        <dbReference type="ARBA" id="ARBA00022692"/>
    </source>
</evidence>
<comment type="caution">
    <text evidence="6">The sequence shown here is derived from an EMBL/GenBank/DDBJ whole genome shotgun (WGS) entry which is preliminary data.</text>
</comment>
<organism evidence="6 7">
    <name type="scientific">Microlunatus ginsengisoli</name>
    <dbReference type="NCBI Taxonomy" id="363863"/>
    <lineage>
        <taxon>Bacteria</taxon>
        <taxon>Bacillati</taxon>
        <taxon>Actinomycetota</taxon>
        <taxon>Actinomycetes</taxon>
        <taxon>Propionibacteriales</taxon>
        <taxon>Propionibacteriaceae</taxon>
        <taxon>Microlunatus</taxon>
    </lineage>
</organism>
<dbReference type="Pfam" id="PF00654">
    <property type="entry name" value="Voltage_CLC"/>
    <property type="match status" value="1"/>
</dbReference>